<dbReference type="EMBL" id="CAJVPJ010001545">
    <property type="protein sequence ID" value="CAG8595530.1"/>
    <property type="molecule type" value="Genomic_DNA"/>
</dbReference>
<dbReference type="OrthoDB" id="19419at2759"/>
<dbReference type="Pfam" id="PF00956">
    <property type="entry name" value="NAP"/>
    <property type="match status" value="1"/>
</dbReference>
<evidence type="ECO:0000313" key="5">
    <source>
        <dbReference type="Proteomes" id="UP000789572"/>
    </source>
</evidence>
<gene>
    <name evidence="4" type="ORF">POCULU_LOCUS7196</name>
</gene>
<dbReference type="InterPro" id="IPR002164">
    <property type="entry name" value="NAP_family"/>
</dbReference>
<accession>A0A9N9CB73</accession>
<protein>
    <submittedName>
        <fullName evidence="4">673_t:CDS:1</fullName>
    </submittedName>
</protein>
<evidence type="ECO:0000256" key="1">
    <source>
        <dbReference type="ARBA" id="ARBA00009947"/>
    </source>
</evidence>
<dbReference type="GO" id="GO:0005634">
    <property type="term" value="C:nucleus"/>
    <property type="evidence" value="ECO:0007669"/>
    <property type="project" value="InterPro"/>
</dbReference>
<feature type="region of interest" description="Disordered" evidence="3">
    <location>
        <begin position="203"/>
        <end position="245"/>
    </location>
</feature>
<sequence length="245" mass="28652">MASSSKDPQVPFNGIPEIDPEVMNEMKSIEEKTADVEKHVAKEHTKLMRPIYEKRRHILAKIPKFWPQTLAKHVLTAQYLQSDDDEIIQYLTDLFVEKHEEKVDDYKIFLHFSTNPFFKNTELVKEYYLDDKGDYCTKSTPIEWYEGKDITQKSGSSSEEESDDISFFVWFTSKQTLANEGWDLGKVISEEIFPKAFDYFQSEEDDDENDFDDEDIDYPDDGELNNLTSPTEKPGSRPSKRKRES</sequence>
<dbReference type="PANTHER" id="PTHR11875">
    <property type="entry name" value="TESTIS-SPECIFIC Y-ENCODED PROTEIN"/>
    <property type="match status" value="1"/>
</dbReference>
<organism evidence="4 5">
    <name type="scientific">Paraglomus occultum</name>
    <dbReference type="NCBI Taxonomy" id="144539"/>
    <lineage>
        <taxon>Eukaryota</taxon>
        <taxon>Fungi</taxon>
        <taxon>Fungi incertae sedis</taxon>
        <taxon>Mucoromycota</taxon>
        <taxon>Glomeromycotina</taxon>
        <taxon>Glomeromycetes</taxon>
        <taxon>Paraglomerales</taxon>
        <taxon>Paraglomeraceae</taxon>
        <taxon>Paraglomus</taxon>
    </lineage>
</organism>
<comment type="similarity">
    <text evidence="1 2">Belongs to the nucleosome assembly protein (NAP) family.</text>
</comment>
<evidence type="ECO:0000256" key="3">
    <source>
        <dbReference type="SAM" id="MobiDB-lite"/>
    </source>
</evidence>
<dbReference type="AlphaFoldDB" id="A0A9N9CB73"/>
<dbReference type="GO" id="GO:0006334">
    <property type="term" value="P:nucleosome assembly"/>
    <property type="evidence" value="ECO:0007669"/>
    <property type="project" value="InterPro"/>
</dbReference>
<evidence type="ECO:0000256" key="2">
    <source>
        <dbReference type="RuleBase" id="RU003876"/>
    </source>
</evidence>
<dbReference type="Gene3D" id="3.30.1120.90">
    <property type="entry name" value="Nucleosome assembly protein"/>
    <property type="match status" value="1"/>
</dbReference>
<proteinExistence type="inferred from homology"/>
<comment type="caution">
    <text evidence="4">The sequence shown here is derived from an EMBL/GenBank/DDBJ whole genome shotgun (WGS) entry which is preliminary data.</text>
</comment>
<evidence type="ECO:0000313" key="4">
    <source>
        <dbReference type="EMBL" id="CAG8595530.1"/>
    </source>
</evidence>
<reference evidence="4" key="1">
    <citation type="submission" date="2021-06" db="EMBL/GenBank/DDBJ databases">
        <authorList>
            <person name="Kallberg Y."/>
            <person name="Tangrot J."/>
            <person name="Rosling A."/>
        </authorList>
    </citation>
    <scope>NUCLEOTIDE SEQUENCE</scope>
    <source>
        <strain evidence="4">IA702</strain>
    </source>
</reference>
<feature type="compositionally biased region" description="Acidic residues" evidence="3">
    <location>
        <begin position="203"/>
        <end position="223"/>
    </location>
</feature>
<keyword evidence="5" id="KW-1185">Reference proteome</keyword>
<dbReference type="InterPro" id="IPR037231">
    <property type="entry name" value="NAP-like_sf"/>
</dbReference>
<dbReference type="SUPFAM" id="SSF143113">
    <property type="entry name" value="NAP-like"/>
    <property type="match status" value="1"/>
</dbReference>
<name>A0A9N9CB73_9GLOM</name>
<dbReference type="Proteomes" id="UP000789572">
    <property type="component" value="Unassembled WGS sequence"/>
</dbReference>